<dbReference type="PANTHER" id="PTHR46036">
    <property type="entry name" value="LACTOYLGLUTATHIONE LYASE"/>
    <property type="match status" value="1"/>
</dbReference>
<dbReference type="InterPro" id="IPR029068">
    <property type="entry name" value="Glyas_Bleomycin-R_OHBP_Dase"/>
</dbReference>
<evidence type="ECO:0000256" key="3">
    <source>
        <dbReference type="ARBA" id="ARBA00032460"/>
    </source>
</evidence>
<dbReference type="PROSITE" id="PS51819">
    <property type="entry name" value="VOC"/>
    <property type="match status" value="1"/>
</dbReference>
<dbReference type="Pfam" id="PF00903">
    <property type="entry name" value="Glyoxalase"/>
    <property type="match status" value="1"/>
</dbReference>
<sequence length="122" mass="13914">MADLRFDSVRLDVRDMDAAEAFYRDALGFQRVFRYDLPDGVIQMMAPGGRPPGVELTMLRDLTPAASPTEHVAFLADDVPSWVERVRRLGYKVEREPFSIEGETMAFVLDPDGHRIELKHYS</sequence>
<evidence type="ECO:0000259" key="5">
    <source>
        <dbReference type="PROSITE" id="PS51819"/>
    </source>
</evidence>
<evidence type="ECO:0000256" key="1">
    <source>
        <dbReference type="ARBA" id="ARBA00030291"/>
    </source>
</evidence>
<evidence type="ECO:0000313" key="7">
    <source>
        <dbReference type="Proteomes" id="UP001305606"/>
    </source>
</evidence>
<accession>A0ABY9V593</accession>
<dbReference type="CDD" id="cd06587">
    <property type="entry name" value="VOC"/>
    <property type="match status" value="1"/>
</dbReference>
<dbReference type="Proteomes" id="UP001305606">
    <property type="component" value="Chromosome"/>
</dbReference>
<dbReference type="InterPro" id="IPR037523">
    <property type="entry name" value="VOC_core"/>
</dbReference>
<dbReference type="EMBL" id="CP117522">
    <property type="protein sequence ID" value="WNF00055.1"/>
    <property type="molecule type" value="Genomic_DNA"/>
</dbReference>
<organism evidence="6 7">
    <name type="scientific">Streptomyces luomodiensis</name>
    <dbReference type="NCBI Taxonomy" id="3026192"/>
    <lineage>
        <taxon>Bacteria</taxon>
        <taxon>Bacillati</taxon>
        <taxon>Actinomycetota</taxon>
        <taxon>Actinomycetes</taxon>
        <taxon>Kitasatosporales</taxon>
        <taxon>Streptomycetaceae</taxon>
        <taxon>Streptomyces</taxon>
    </lineage>
</organism>
<protein>
    <recommendedName>
        <fullName evidence="2">Aldoketomutase</fullName>
    </recommendedName>
    <alternativeName>
        <fullName evidence="1">Ketone-aldehyde mutase</fullName>
    </alternativeName>
    <alternativeName>
        <fullName evidence="3">Methylglyoxalase</fullName>
    </alternativeName>
    <alternativeName>
        <fullName evidence="4">S-D-lactoylglutathione methylglyoxal lyase</fullName>
    </alternativeName>
</protein>
<dbReference type="SUPFAM" id="SSF54593">
    <property type="entry name" value="Glyoxalase/Bleomycin resistance protein/Dihydroxybiphenyl dioxygenase"/>
    <property type="match status" value="1"/>
</dbReference>
<dbReference type="PANTHER" id="PTHR46036:SF5">
    <property type="entry name" value="LACTOYLGLUTATHIONE LYASE"/>
    <property type="match status" value="1"/>
</dbReference>
<dbReference type="Gene3D" id="3.10.180.10">
    <property type="entry name" value="2,3-Dihydroxybiphenyl 1,2-Dioxygenase, domain 1"/>
    <property type="match status" value="1"/>
</dbReference>
<proteinExistence type="predicted"/>
<evidence type="ECO:0000256" key="2">
    <source>
        <dbReference type="ARBA" id="ARBA00030892"/>
    </source>
</evidence>
<dbReference type="RefSeq" id="WP_311038482.1">
    <property type="nucleotide sequence ID" value="NZ_CP117522.1"/>
</dbReference>
<keyword evidence="7" id="KW-1185">Reference proteome</keyword>
<evidence type="ECO:0000256" key="4">
    <source>
        <dbReference type="ARBA" id="ARBA00033298"/>
    </source>
</evidence>
<feature type="domain" description="VOC" evidence="5">
    <location>
        <begin position="5"/>
        <end position="121"/>
    </location>
</feature>
<dbReference type="InterPro" id="IPR004360">
    <property type="entry name" value="Glyas_Fos-R_dOase_dom"/>
</dbReference>
<gene>
    <name evidence="6" type="ORF">PS467_34410</name>
</gene>
<name>A0ABY9V593_9ACTN</name>
<evidence type="ECO:0000313" key="6">
    <source>
        <dbReference type="EMBL" id="WNF00055.1"/>
    </source>
</evidence>
<reference evidence="6 7" key="1">
    <citation type="submission" date="2023-02" db="EMBL/GenBank/DDBJ databases">
        <title>Streptomyces sp. SCA4-21 with antifungal activity against Fusarium oxysporum f. sp. cubense, Streptomyces sp. SCA2-17 with antifungal activity against Fusarium oxysporum f. sp. cubense.</title>
        <authorList>
            <person name="Qi D."/>
        </authorList>
    </citation>
    <scope>NUCLEOTIDE SEQUENCE [LARGE SCALE GENOMIC DNA]</scope>
    <source>
        <strain evidence="6 7">SCA4-21</strain>
    </source>
</reference>